<dbReference type="EMBL" id="JAAPAO010000191">
    <property type="protein sequence ID" value="KAF4668424.1"/>
    <property type="molecule type" value="Genomic_DNA"/>
</dbReference>
<reference evidence="2 3" key="1">
    <citation type="submission" date="2020-04" db="EMBL/GenBank/DDBJ databases">
        <title>Perkinsus chesapeaki whole genome sequence.</title>
        <authorList>
            <person name="Bogema D.R."/>
        </authorList>
    </citation>
    <scope>NUCLEOTIDE SEQUENCE [LARGE SCALE GENOMIC DNA]</scope>
    <source>
        <strain evidence="2">ATCC PRA-425</strain>
    </source>
</reference>
<feature type="region of interest" description="Disordered" evidence="1">
    <location>
        <begin position="259"/>
        <end position="339"/>
    </location>
</feature>
<sequence length="396" mass="43353">MPVDTKPSPNEPQTDQEDSEQLNIRQAEEAASEVIEVILDAGGRMLYKHRLEEFSIKYAAKETIAALQSHIDVTFVPLDPGDDILRQELRKIGGDLPEDEDMWACPARPPPIDSWAKFAVPVRVVESIEETASTASVAESASGMRTMDFGKQLTAMSKGEDDRSDGASTLAGGSDPRVIHLEVHEEDGSDEEEETLRENKQVEAKEKIAKEKAIEDHRAEQAAKIERVSSLAADLHSKPYAHDPEGNIVWIEKVNEDKLPDSHARPNYNLQGEGDIEIDAPQDPRSRGTSSDNRTSSSGSKKSKARTATSKASRPQTGLPEAFIPPAEEYTRLNTVQPSAVSTMTMSTGVTLMEKGKTLQGSSMESSLEEESPDKKLMSCEEYAETFADSVESHGS</sequence>
<organism evidence="2 3">
    <name type="scientific">Perkinsus chesapeaki</name>
    <name type="common">Clam parasite</name>
    <name type="synonym">Perkinsus andrewsi</name>
    <dbReference type="NCBI Taxonomy" id="330153"/>
    <lineage>
        <taxon>Eukaryota</taxon>
        <taxon>Sar</taxon>
        <taxon>Alveolata</taxon>
        <taxon>Perkinsozoa</taxon>
        <taxon>Perkinsea</taxon>
        <taxon>Perkinsida</taxon>
        <taxon>Perkinsidae</taxon>
        <taxon>Perkinsus</taxon>
    </lineage>
</organism>
<evidence type="ECO:0000313" key="3">
    <source>
        <dbReference type="Proteomes" id="UP000591131"/>
    </source>
</evidence>
<evidence type="ECO:0000256" key="1">
    <source>
        <dbReference type="SAM" id="MobiDB-lite"/>
    </source>
</evidence>
<gene>
    <name evidence="2" type="primary">UTP15_1</name>
    <name evidence="2" type="ORF">FOL47_003046</name>
</gene>
<accession>A0A7J6MA57</accession>
<feature type="compositionally biased region" description="Low complexity" evidence="1">
    <location>
        <begin position="287"/>
        <end position="314"/>
    </location>
</feature>
<protein>
    <submittedName>
        <fullName evidence="2">SnoRNA-binding rRNA-processing protein</fullName>
    </submittedName>
</protein>
<evidence type="ECO:0000313" key="2">
    <source>
        <dbReference type="EMBL" id="KAF4668424.1"/>
    </source>
</evidence>
<keyword evidence="3" id="KW-1185">Reference proteome</keyword>
<name>A0A7J6MA57_PERCH</name>
<dbReference type="Proteomes" id="UP000591131">
    <property type="component" value="Unassembled WGS sequence"/>
</dbReference>
<proteinExistence type="predicted"/>
<dbReference type="OrthoDB" id="193650at2759"/>
<comment type="caution">
    <text evidence="2">The sequence shown here is derived from an EMBL/GenBank/DDBJ whole genome shotgun (WGS) entry which is preliminary data.</text>
</comment>
<feature type="region of interest" description="Disordered" evidence="1">
    <location>
        <begin position="1"/>
        <end position="27"/>
    </location>
</feature>
<dbReference type="AlphaFoldDB" id="A0A7J6MA57"/>